<protein>
    <submittedName>
        <fullName evidence="2">Uncharacterized protein</fullName>
    </submittedName>
</protein>
<reference evidence="2 3" key="1">
    <citation type="journal article" date="2012" name="PLoS ONE">
        <title>Sequence and analysis of the genome of the pathogenic yeast Candida orthopsilosis.</title>
        <authorList>
            <person name="Riccombeni A."/>
            <person name="Vidanes G."/>
            <person name="Proux-Wera E."/>
            <person name="Wolfe K.H."/>
            <person name="Butler G."/>
        </authorList>
    </citation>
    <scope>NUCLEOTIDE SEQUENCE [LARGE SCALE GENOMIC DNA]</scope>
    <source>
        <strain evidence="2 3">Co 90-125</strain>
    </source>
</reference>
<name>H8XB87_CANO9</name>
<evidence type="ECO:0000256" key="1">
    <source>
        <dbReference type="SAM" id="Coils"/>
    </source>
</evidence>
<dbReference type="OrthoDB" id="10578010at2759"/>
<dbReference type="AlphaFoldDB" id="H8XB87"/>
<evidence type="ECO:0000313" key="3">
    <source>
        <dbReference type="Proteomes" id="UP000005018"/>
    </source>
</evidence>
<evidence type="ECO:0000313" key="2">
    <source>
        <dbReference type="EMBL" id="CCG25336.1"/>
    </source>
</evidence>
<proteinExistence type="predicted"/>
<gene>
    <name evidence="2" type="ORF">CORT_0H02260</name>
</gene>
<dbReference type="EMBL" id="HE681726">
    <property type="protein sequence ID" value="CCG25336.1"/>
    <property type="molecule type" value="Genomic_DNA"/>
</dbReference>
<accession>H8XB87</accession>
<dbReference type="Proteomes" id="UP000005018">
    <property type="component" value="Chromosome 8"/>
</dbReference>
<feature type="coiled-coil region" evidence="1">
    <location>
        <begin position="369"/>
        <end position="396"/>
    </location>
</feature>
<keyword evidence="3" id="KW-1185">Reference proteome</keyword>
<dbReference type="KEGG" id="cot:CORT_0H02260"/>
<sequence>MEKINELYEHLNLKPMMDAVLQEYDSQLENENDNHQHSSAKLKLKILFKQFNKKHPPQYHMKSHTLINAAFQHRIESMTPKEYETFRTIFGHIVQFLVPKYPHKEHLSQHMIGSINEVISTIHAYCRNNYNYKTSTPPYDYFFKNIITYYHASYFGMSSFEMDANCKSISKKESRSFQFQIYTMGDLAISSFNMSNSTQEFTLPAIHTGPKEVHFSITLSHWLVPFIRYLRSTIEQEPTIRQKEAKKFTNYSEPDFVIKLANGERFITELKRAGFVKFYNKSVQSHQATLLQIGGYIQACETNVGFLVTPHILVRVVFVIPNDSDKSMKSTRGGTNKPSFKIDTFNHYDDTKSGLLAVWYSMIQDSPPRTLNKDELKELESTLQELKAEINQHEQGKSEAGKP</sequence>
<organism evidence="2 3">
    <name type="scientific">Candida orthopsilosis (strain 90-125)</name>
    <name type="common">Yeast</name>
    <dbReference type="NCBI Taxonomy" id="1136231"/>
    <lineage>
        <taxon>Eukaryota</taxon>
        <taxon>Fungi</taxon>
        <taxon>Dikarya</taxon>
        <taxon>Ascomycota</taxon>
        <taxon>Saccharomycotina</taxon>
        <taxon>Pichiomycetes</taxon>
        <taxon>Debaryomycetaceae</taxon>
        <taxon>Candida/Lodderomyces clade</taxon>
        <taxon>Candida</taxon>
    </lineage>
</organism>
<dbReference type="HOGENOM" id="CLU_683337_0_0_1"/>
<dbReference type="RefSeq" id="XP_003871460.1">
    <property type="nucleotide sequence ID" value="XM_003871411.1"/>
</dbReference>
<dbReference type="GeneID" id="14542414"/>
<keyword evidence="1" id="KW-0175">Coiled coil</keyword>